<dbReference type="EMBL" id="WSZM01000237">
    <property type="protein sequence ID" value="KAF4037545.1"/>
    <property type="molecule type" value="Genomic_DNA"/>
</dbReference>
<reference evidence="1" key="1">
    <citation type="submission" date="2020-04" db="EMBL/GenBank/DDBJ databases">
        <title>Hybrid Assembly of Korean Phytophthora infestans isolates.</title>
        <authorList>
            <person name="Prokchorchik M."/>
            <person name="Lee Y."/>
            <person name="Seo J."/>
            <person name="Cho J.-H."/>
            <person name="Park Y.-E."/>
            <person name="Jang D.-C."/>
            <person name="Im J.-S."/>
            <person name="Choi J.-G."/>
            <person name="Park H.-J."/>
            <person name="Lee G.-B."/>
            <person name="Lee Y.-G."/>
            <person name="Hong S.-Y."/>
            <person name="Cho K."/>
            <person name="Sohn K.H."/>
        </authorList>
    </citation>
    <scope>NUCLEOTIDE SEQUENCE</scope>
    <source>
        <strain evidence="1">KR_1_A1</strain>
    </source>
</reference>
<name>A0A833T1W6_PHYIN</name>
<sequence>MAVRLINEAVRRLDWSQVRHLPSPADGSDGAPFDPERQELRSRLLSCHDNSIRIVELQELFKR</sequence>
<evidence type="ECO:0000313" key="1">
    <source>
        <dbReference type="EMBL" id="KAF4037545.1"/>
    </source>
</evidence>
<comment type="caution">
    <text evidence="1">The sequence shown here is derived from an EMBL/GenBank/DDBJ whole genome shotgun (WGS) entry which is preliminary data.</text>
</comment>
<accession>A0A833T1W6</accession>
<gene>
    <name evidence="1" type="ORF">GN244_ATG10279</name>
</gene>
<protein>
    <submittedName>
        <fullName evidence="1">Uncharacterized protein</fullName>
    </submittedName>
</protein>
<dbReference type="AlphaFoldDB" id="A0A833T1W6"/>
<proteinExistence type="predicted"/>
<organism evidence="1 2">
    <name type="scientific">Phytophthora infestans</name>
    <name type="common">Potato late blight agent</name>
    <name type="synonym">Botrytis infestans</name>
    <dbReference type="NCBI Taxonomy" id="4787"/>
    <lineage>
        <taxon>Eukaryota</taxon>
        <taxon>Sar</taxon>
        <taxon>Stramenopiles</taxon>
        <taxon>Oomycota</taxon>
        <taxon>Peronosporomycetes</taxon>
        <taxon>Peronosporales</taxon>
        <taxon>Peronosporaceae</taxon>
        <taxon>Phytophthora</taxon>
    </lineage>
</organism>
<keyword evidence="2" id="KW-1185">Reference proteome</keyword>
<dbReference type="Proteomes" id="UP000602510">
    <property type="component" value="Unassembled WGS sequence"/>
</dbReference>
<evidence type="ECO:0000313" key="2">
    <source>
        <dbReference type="Proteomes" id="UP000602510"/>
    </source>
</evidence>